<proteinExistence type="predicted"/>
<evidence type="ECO:0008006" key="3">
    <source>
        <dbReference type="Google" id="ProtNLM"/>
    </source>
</evidence>
<dbReference type="OrthoDB" id="1673143at2759"/>
<dbReference type="EMBL" id="SZYD01000014">
    <property type="protein sequence ID" value="KAD4178051.1"/>
    <property type="molecule type" value="Genomic_DNA"/>
</dbReference>
<organism evidence="1 2">
    <name type="scientific">Mikania micrantha</name>
    <name type="common">bitter vine</name>
    <dbReference type="NCBI Taxonomy" id="192012"/>
    <lineage>
        <taxon>Eukaryota</taxon>
        <taxon>Viridiplantae</taxon>
        <taxon>Streptophyta</taxon>
        <taxon>Embryophyta</taxon>
        <taxon>Tracheophyta</taxon>
        <taxon>Spermatophyta</taxon>
        <taxon>Magnoliopsida</taxon>
        <taxon>eudicotyledons</taxon>
        <taxon>Gunneridae</taxon>
        <taxon>Pentapetalae</taxon>
        <taxon>asterids</taxon>
        <taxon>campanulids</taxon>
        <taxon>Asterales</taxon>
        <taxon>Asteraceae</taxon>
        <taxon>Asteroideae</taxon>
        <taxon>Heliantheae alliance</taxon>
        <taxon>Eupatorieae</taxon>
        <taxon>Mikania</taxon>
    </lineage>
</organism>
<name>A0A5N6MV32_9ASTR</name>
<comment type="caution">
    <text evidence="1">The sequence shown here is derived from an EMBL/GenBank/DDBJ whole genome shotgun (WGS) entry which is preliminary data.</text>
</comment>
<gene>
    <name evidence="1" type="ORF">E3N88_26642</name>
</gene>
<protein>
    <recommendedName>
        <fullName evidence="3">RRM domain-containing protein</fullName>
    </recommendedName>
</protein>
<keyword evidence="2" id="KW-1185">Reference proteome</keyword>
<evidence type="ECO:0000313" key="1">
    <source>
        <dbReference type="EMBL" id="KAD4178051.1"/>
    </source>
</evidence>
<sequence length="344" mass="39267">MESFKASVDVEKNQLVEIRKETEDDHKRTKNPSLNSCVKILTSVGWRAAIGRKSEEEEISFIKGWIIAFNKRDLQGGNIFGFIRFKDVKDGGKLLVELINIKLDGAKLGVNIARFNKEGNRIDGSSIPVHRVSVNSHRNAHTHKVSYKDALTSQIHSRSCTLPPLEPEISKWWKGYSLVGITKDLESLDGIKESLENFGWFGGTVRYVGGLTVLISFSSYCEAKKFLDDNKVALLERWFSFIDLLNGNDLSYDRVASCCIYGMPLSLWDSRFFRITWERYGHVLLQPITSVEYCNLSYVQILILTCSLGRIRDRLEVAWKDRTFPIAICEEEEDRAPSFIVQNQ</sequence>
<evidence type="ECO:0000313" key="2">
    <source>
        <dbReference type="Proteomes" id="UP000326396"/>
    </source>
</evidence>
<dbReference type="AlphaFoldDB" id="A0A5N6MV32"/>
<reference evidence="1 2" key="1">
    <citation type="submission" date="2019-05" db="EMBL/GenBank/DDBJ databases">
        <title>Mikania micrantha, genome provides insights into the molecular mechanism of rapid growth.</title>
        <authorList>
            <person name="Liu B."/>
        </authorList>
    </citation>
    <scope>NUCLEOTIDE SEQUENCE [LARGE SCALE GENOMIC DNA]</scope>
    <source>
        <strain evidence="1">NLD-2019</strain>
        <tissue evidence="1">Leaf</tissue>
    </source>
</reference>
<dbReference type="Proteomes" id="UP000326396">
    <property type="component" value="Linkage Group LG4"/>
</dbReference>
<accession>A0A5N6MV32</accession>